<name>A0A3P6QE29_ANISI</name>
<accession>A0A3P6QE29</accession>
<evidence type="ECO:0000313" key="1">
    <source>
        <dbReference type="EMBL" id="VDK38425.1"/>
    </source>
</evidence>
<protein>
    <submittedName>
        <fullName evidence="1">Uncharacterized protein</fullName>
    </submittedName>
</protein>
<keyword evidence="2" id="KW-1185">Reference proteome</keyword>
<dbReference type="AlphaFoldDB" id="A0A3P6QE29"/>
<organism evidence="1 2">
    <name type="scientific">Anisakis simplex</name>
    <name type="common">Herring worm</name>
    <dbReference type="NCBI Taxonomy" id="6269"/>
    <lineage>
        <taxon>Eukaryota</taxon>
        <taxon>Metazoa</taxon>
        <taxon>Ecdysozoa</taxon>
        <taxon>Nematoda</taxon>
        <taxon>Chromadorea</taxon>
        <taxon>Rhabditida</taxon>
        <taxon>Spirurina</taxon>
        <taxon>Ascaridomorpha</taxon>
        <taxon>Ascaridoidea</taxon>
        <taxon>Anisakidae</taxon>
        <taxon>Anisakis</taxon>
        <taxon>Anisakis simplex complex</taxon>
    </lineage>
</organism>
<evidence type="ECO:0000313" key="2">
    <source>
        <dbReference type="Proteomes" id="UP000267096"/>
    </source>
</evidence>
<dbReference type="EMBL" id="UYRR01027945">
    <property type="protein sequence ID" value="VDK38425.1"/>
    <property type="molecule type" value="Genomic_DNA"/>
</dbReference>
<gene>
    <name evidence="1" type="ORF">ASIM_LOCUS9291</name>
</gene>
<reference evidence="1 2" key="1">
    <citation type="submission" date="2018-11" db="EMBL/GenBank/DDBJ databases">
        <authorList>
            <consortium name="Pathogen Informatics"/>
        </authorList>
    </citation>
    <scope>NUCLEOTIDE SEQUENCE [LARGE SCALE GENOMIC DNA]</scope>
</reference>
<proteinExistence type="predicted"/>
<sequence length="57" mass="6896">MQLFHIRRTYRMPDKEDSGVDLDEEIQKSLRHIDIYRDTPIRLLVSVVLPSNQYYCK</sequence>
<dbReference type="Proteomes" id="UP000267096">
    <property type="component" value="Unassembled WGS sequence"/>
</dbReference>